<keyword evidence="1" id="KW-0732">Signal</keyword>
<dbReference type="EMBL" id="MU865428">
    <property type="protein sequence ID" value="KAK4223404.1"/>
    <property type="molecule type" value="Genomic_DNA"/>
</dbReference>
<proteinExistence type="predicted"/>
<protein>
    <recommendedName>
        <fullName evidence="4">Ecp2 effector protein domain-containing protein</fullName>
    </recommendedName>
</protein>
<reference evidence="2" key="1">
    <citation type="journal article" date="2023" name="Mol. Phylogenet. Evol.">
        <title>Genome-scale phylogeny and comparative genomics of the fungal order Sordariales.</title>
        <authorList>
            <person name="Hensen N."/>
            <person name="Bonometti L."/>
            <person name="Westerberg I."/>
            <person name="Brannstrom I.O."/>
            <person name="Guillou S."/>
            <person name="Cros-Aarteil S."/>
            <person name="Calhoun S."/>
            <person name="Haridas S."/>
            <person name="Kuo A."/>
            <person name="Mondo S."/>
            <person name="Pangilinan J."/>
            <person name="Riley R."/>
            <person name="LaButti K."/>
            <person name="Andreopoulos B."/>
            <person name="Lipzen A."/>
            <person name="Chen C."/>
            <person name="Yan M."/>
            <person name="Daum C."/>
            <person name="Ng V."/>
            <person name="Clum A."/>
            <person name="Steindorff A."/>
            <person name="Ohm R.A."/>
            <person name="Martin F."/>
            <person name="Silar P."/>
            <person name="Natvig D.O."/>
            <person name="Lalanne C."/>
            <person name="Gautier V."/>
            <person name="Ament-Velasquez S.L."/>
            <person name="Kruys A."/>
            <person name="Hutchinson M.I."/>
            <person name="Powell A.J."/>
            <person name="Barry K."/>
            <person name="Miller A.N."/>
            <person name="Grigoriev I.V."/>
            <person name="Debuchy R."/>
            <person name="Gladieux P."/>
            <person name="Hiltunen Thoren M."/>
            <person name="Johannesson H."/>
        </authorList>
    </citation>
    <scope>NUCLEOTIDE SEQUENCE</scope>
    <source>
        <strain evidence="2">CBS 990.96</strain>
    </source>
</reference>
<dbReference type="Proteomes" id="UP001301958">
    <property type="component" value="Unassembled WGS sequence"/>
</dbReference>
<organism evidence="2 3">
    <name type="scientific">Podospora fimiseda</name>
    <dbReference type="NCBI Taxonomy" id="252190"/>
    <lineage>
        <taxon>Eukaryota</taxon>
        <taxon>Fungi</taxon>
        <taxon>Dikarya</taxon>
        <taxon>Ascomycota</taxon>
        <taxon>Pezizomycotina</taxon>
        <taxon>Sordariomycetes</taxon>
        <taxon>Sordariomycetidae</taxon>
        <taxon>Sordariales</taxon>
        <taxon>Podosporaceae</taxon>
        <taxon>Podospora</taxon>
    </lineage>
</organism>
<reference evidence="2" key="2">
    <citation type="submission" date="2023-05" db="EMBL/GenBank/DDBJ databases">
        <authorList>
            <consortium name="Lawrence Berkeley National Laboratory"/>
            <person name="Steindorff A."/>
            <person name="Hensen N."/>
            <person name="Bonometti L."/>
            <person name="Westerberg I."/>
            <person name="Brannstrom I.O."/>
            <person name="Guillou S."/>
            <person name="Cros-Aarteil S."/>
            <person name="Calhoun S."/>
            <person name="Haridas S."/>
            <person name="Kuo A."/>
            <person name="Mondo S."/>
            <person name="Pangilinan J."/>
            <person name="Riley R."/>
            <person name="Labutti K."/>
            <person name="Andreopoulos B."/>
            <person name="Lipzen A."/>
            <person name="Chen C."/>
            <person name="Yanf M."/>
            <person name="Daum C."/>
            <person name="Ng V."/>
            <person name="Clum A."/>
            <person name="Ohm R."/>
            <person name="Martin F."/>
            <person name="Silar P."/>
            <person name="Natvig D."/>
            <person name="Lalanne C."/>
            <person name="Gautier V."/>
            <person name="Ament-Velasquez S.L."/>
            <person name="Kruys A."/>
            <person name="Hutchinson M.I."/>
            <person name="Powell A.J."/>
            <person name="Barry K."/>
            <person name="Miller A.N."/>
            <person name="Grigoriev I.V."/>
            <person name="Debuchy R."/>
            <person name="Gladieux P."/>
            <person name="Thoren M.H."/>
            <person name="Johannesson H."/>
        </authorList>
    </citation>
    <scope>NUCLEOTIDE SEQUENCE</scope>
    <source>
        <strain evidence="2">CBS 990.96</strain>
    </source>
</reference>
<evidence type="ECO:0000313" key="3">
    <source>
        <dbReference type="Proteomes" id="UP001301958"/>
    </source>
</evidence>
<comment type="caution">
    <text evidence="2">The sequence shown here is derived from an EMBL/GenBank/DDBJ whole genome shotgun (WGS) entry which is preliminary data.</text>
</comment>
<feature type="chain" id="PRO_5042815866" description="Ecp2 effector protein domain-containing protein" evidence="1">
    <location>
        <begin position="20"/>
        <end position="215"/>
    </location>
</feature>
<keyword evidence="3" id="KW-1185">Reference proteome</keyword>
<accession>A0AAN7BHA6</accession>
<dbReference type="AlphaFoldDB" id="A0AAN7BHA6"/>
<evidence type="ECO:0000256" key="1">
    <source>
        <dbReference type="SAM" id="SignalP"/>
    </source>
</evidence>
<sequence length="215" mass="23933">MAVLRTIVTALLMSSLALAAPKPPAPTATPQGTSSGKVSADVIADQAAFWANKFILDPVTNLTIPNPAYADENSTLTKRAAFNPPNGAECRISAQHYYYPKMTCSPGHGCEDDSYEVEELRIRNHQNTNTNYAVFNMDNGKEQYFQLNGHRGWIGAASWTIWQMYGLSSAYGRIEGRGGNRNMMGSNYCWYASGHEWWGYWGEASCSSWCSEFKW</sequence>
<feature type="signal peptide" evidence="1">
    <location>
        <begin position="1"/>
        <end position="19"/>
    </location>
</feature>
<evidence type="ECO:0008006" key="4">
    <source>
        <dbReference type="Google" id="ProtNLM"/>
    </source>
</evidence>
<gene>
    <name evidence="2" type="ORF">QBC38DRAFT_459410</name>
</gene>
<evidence type="ECO:0000313" key="2">
    <source>
        <dbReference type="EMBL" id="KAK4223404.1"/>
    </source>
</evidence>
<name>A0AAN7BHA6_9PEZI</name>